<dbReference type="RefSeq" id="XP_032819404.1">
    <property type="nucleotide sequence ID" value="XM_032963513.1"/>
</dbReference>
<feature type="compositionally biased region" description="Low complexity" evidence="1">
    <location>
        <begin position="464"/>
        <end position="473"/>
    </location>
</feature>
<evidence type="ECO:0000313" key="3">
    <source>
        <dbReference type="RefSeq" id="XP_032819404.1"/>
    </source>
</evidence>
<name>A0AAJ7TL44_PETMA</name>
<accession>A0AAJ7TL44</accession>
<feature type="compositionally biased region" description="Basic and acidic residues" evidence="1">
    <location>
        <begin position="553"/>
        <end position="565"/>
    </location>
</feature>
<feature type="region of interest" description="Disordered" evidence="1">
    <location>
        <begin position="533"/>
        <end position="598"/>
    </location>
</feature>
<gene>
    <name evidence="3" type="primary">LOC116947587</name>
</gene>
<proteinExistence type="predicted"/>
<protein>
    <submittedName>
        <fullName evidence="3">Uncharacterized protein LOC116947587</fullName>
    </submittedName>
</protein>
<dbReference type="AlphaFoldDB" id="A0AAJ7TL44"/>
<feature type="compositionally biased region" description="Acidic residues" evidence="1">
    <location>
        <begin position="566"/>
        <end position="580"/>
    </location>
</feature>
<feature type="region of interest" description="Disordered" evidence="1">
    <location>
        <begin position="463"/>
        <end position="504"/>
    </location>
</feature>
<reference evidence="3" key="1">
    <citation type="submission" date="2025-08" db="UniProtKB">
        <authorList>
            <consortium name="RefSeq"/>
        </authorList>
    </citation>
    <scope>IDENTIFICATION</scope>
    <source>
        <tissue evidence="3">Sperm</tissue>
    </source>
</reference>
<dbReference type="KEGG" id="pmrn:116947587"/>
<dbReference type="Proteomes" id="UP001318040">
    <property type="component" value="Chromosome 30"/>
</dbReference>
<evidence type="ECO:0000256" key="1">
    <source>
        <dbReference type="SAM" id="MobiDB-lite"/>
    </source>
</evidence>
<evidence type="ECO:0000313" key="2">
    <source>
        <dbReference type="Proteomes" id="UP001318040"/>
    </source>
</evidence>
<organism evidence="2 3">
    <name type="scientific">Petromyzon marinus</name>
    <name type="common">Sea lamprey</name>
    <dbReference type="NCBI Taxonomy" id="7757"/>
    <lineage>
        <taxon>Eukaryota</taxon>
        <taxon>Metazoa</taxon>
        <taxon>Chordata</taxon>
        <taxon>Craniata</taxon>
        <taxon>Vertebrata</taxon>
        <taxon>Cyclostomata</taxon>
        <taxon>Hyperoartia</taxon>
        <taxon>Petromyzontiformes</taxon>
        <taxon>Petromyzontidae</taxon>
        <taxon>Petromyzon</taxon>
    </lineage>
</organism>
<feature type="region of interest" description="Disordered" evidence="1">
    <location>
        <begin position="411"/>
        <end position="442"/>
    </location>
</feature>
<feature type="compositionally biased region" description="Low complexity" evidence="1">
    <location>
        <begin position="488"/>
        <end position="504"/>
    </location>
</feature>
<sequence>MNMDLVSLHMVNHIACNDAKANSHQVTKMSLGQSGSQIWHEHVELPSPLQAKTHAPSQLLLADGTSSSNSSSSQAKYRCSSNWRKAVPIGACFKPSVRAREMPPPKNFQSGRGLSPINEHRLPAADPAVFGGGPSCSWPQPPENRSMVTAAQSPFMPFSSPWIVPEGKTNADAICRRALCMEQRDLNTSDPTSSWAPRGVGPSAGHFMESSDFAHEALALHVVPSLMHYQNSDYKPKTPRPFQLDTTEHSLIEDDDFLLDDRGPALFLQGLSTSGHTSPRPWFEVEDPWWQQQHQQQLGLNPMQWGLGGPPHGHPQDYGPPDMELASGFIFQHLSPRRGLDSAFDGKMTLAAHGMRDFLCFETSAVAVPVQDGGGSCEISKIWLQETAAWSFTDAHSVANDHWNSAPDQKINAHEQDHEEEEELKRGGHSNRPRPPLQLRGAFPCREGDPLCHPKLLWTVPGCSTSSTESESSQVHSEMSDTDGDSETSATYSSPTVSASSWASTNRLSNQLVPTCTSDGSCVQRTAQSLTEVIPRPRGQKKEQWVEEEEQGDEHKVEEDRHEKEHEEEEQEEREEEEDAKEVANPATPVEAHASHHASVQCDLTPEMQSTEYWRLLQVSHRLQKLQQQEHQQKKLELQ</sequence>
<keyword evidence="2" id="KW-1185">Reference proteome</keyword>